<keyword evidence="1" id="KW-0732">Signal</keyword>
<proteinExistence type="predicted"/>
<evidence type="ECO:0000256" key="1">
    <source>
        <dbReference type="SAM" id="SignalP"/>
    </source>
</evidence>
<organism evidence="2 3">
    <name type="scientific">Flavobacterium agrisoli</name>
    <dbReference type="NCBI Taxonomy" id="2793066"/>
    <lineage>
        <taxon>Bacteria</taxon>
        <taxon>Pseudomonadati</taxon>
        <taxon>Bacteroidota</taxon>
        <taxon>Flavobacteriia</taxon>
        <taxon>Flavobacteriales</taxon>
        <taxon>Flavobacteriaceae</taxon>
        <taxon>Flavobacterium</taxon>
    </lineage>
</organism>
<accession>A0A934PQ00</accession>
<dbReference type="AlphaFoldDB" id="A0A934PQ00"/>
<evidence type="ECO:0000313" key="3">
    <source>
        <dbReference type="Proteomes" id="UP000609172"/>
    </source>
</evidence>
<reference evidence="2" key="1">
    <citation type="submission" date="2020-12" db="EMBL/GenBank/DDBJ databases">
        <title>Bacterial novel species Flavobacterium sp. SE-1-e isolated from soil.</title>
        <authorList>
            <person name="Jung H.-Y."/>
        </authorList>
    </citation>
    <scope>NUCLEOTIDE SEQUENCE</scope>
    <source>
        <strain evidence="2">SE-1-e</strain>
    </source>
</reference>
<dbReference type="RefSeq" id="WP_200106920.1">
    <property type="nucleotide sequence ID" value="NZ_JAEHFV010000006.1"/>
</dbReference>
<gene>
    <name evidence="2" type="ORF">I5M07_13215</name>
</gene>
<dbReference type="Proteomes" id="UP000609172">
    <property type="component" value="Unassembled WGS sequence"/>
</dbReference>
<feature type="chain" id="PRO_5037826676" description="Lipoprotein" evidence="1">
    <location>
        <begin position="24"/>
        <end position="270"/>
    </location>
</feature>
<comment type="caution">
    <text evidence="2">The sequence shown here is derived from an EMBL/GenBank/DDBJ whole genome shotgun (WGS) entry which is preliminary data.</text>
</comment>
<sequence>MNKTKISFLLATVVMSFFFSCSSDESTPTVAEPSAIMAAMTIDAANNFDLQTGIEVSTNNSTTKKSTAETCATISVENTTTAYPKTFIVDFGTGCTVNQITRKGKLKITITAPVIDTGAKMTIERVDYSINNLKLEGSIEYTNTTTDAKVPQWTRKVTNGKFTNGNGNLFLNSGSYTVKQTAGVDTPYLLTDNVYEMTEGKHVVTDHNGNNVTLTVKIPLIKKYSCAFISQGQLQIESGLFNGTVNYGNNDCDSDYTFTLNNGFVFNLKM</sequence>
<name>A0A934PQ00_9FLAO</name>
<evidence type="ECO:0000313" key="2">
    <source>
        <dbReference type="EMBL" id="MBK0370789.1"/>
    </source>
</evidence>
<dbReference type="EMBL" id="JAEHFV010000006">
    <property type="protein sequence ID" value="MBK0370789.1"/>
    <property type="molecule type" value="Genomic_DNA"/>
</dbReference>
<evidence type="ECO:0008006" key="4">
    <source>
        <dbReference type="Google" id="ProtNLM"/>
    </source>
</evidence>
<feature type="signal peptide" evidence="1">
    <location>
        <begin position="1"/>
        <end position="23"/>
    </location>
</feature>
<protein>
    <recommendedName>
        <fullName evidence="4">Lipoprotein</fullName>
    </recommendedName>
</protein>
<keyword evidence="3" id="KW-1185">Reference proteome</keyword>
<dbReference type="PROSITE" id="PS51257">
    <property type="entry name" value="PROKAR_LIPOPROTEIN"/>
    <property type="match status" value="1"/>
</dbReference>